<keyword evidence="3" id="KW-0677">Repeat</keyword>
<keyword evidence="1" id="KW-0343">GTPase activation</keyword>
<feature type="compositionally biased region" description="Basic and acidic residues" evidence="4">
    <location>
        <begin position="1266"/>
        <end position="1281"/>
    </location>
</feature>
<reference evidence="5 6" key="1">
    <citation type="journal article" date="2019" name="Nat. Ecol. Evol.">
        <title>Megaphylogeny resolves global patterns of mushroom evolution.</title>
        <authorList>
            <person name="Varga T."/>
            <person name="Krizsan K."/>
            <person name="Foldi C."/>
            <person name="Dima B."/>
            <person name="Sanchez-Garcia M."/>
            <person name="Sanchez-Ramirez S."/>
            <person name="Szollosi G.J."/>
            <person name="Szarkandi J.G."/>
            <person name="Papp V."/>
            <person name="Albert L."/>
            <person name="Andreopoulos W."/>
            <person name="Angelini C."/>
            <person name="Antonin V."/>
            <person name="Barry K.W."/>
            <person name="Bougher N.L."/>
            <person name="Buchanan P."/>
            <person name="Buyck B."/>
            <person name="Bense V."/>
            <person name="Catcheside P."/>
            <person name="Chovatia M."/>
            <person name="Cooper J."/>
            <person name="Damon W."/>
            <person name="Desjardin D."/>
            <person name="Finy P."/>
            <person name="Geml J."/>
            <person name="Haridas S."/>
            <person name="Hughes K."/>
            <person name="Justo A."/>
            <person name="Karasinski D."/>
            <person name="Kautmanova I."/>
            <person name="Kiss B."/>
            <person name="Kocsube S."/>
            <person name="Kotiranta H."/>
            <person name="LaButti K.M."/>
            <person name="Lechner B.E."/>
            <person name="Liimatainen K."/>
            <person name="Lipzen A."/>
            <person name="Lukacs Z."/>
            <person name="Mihaltcheva S."/>
            <person name="Morgado L.N."/>
            <person name="Niskanen T."/>
            <person name="Noordeloos M.E."/>
            <person name="Ohm R.A."/>
            <person name="Ortiz-Santana B."/>
            <person name="Ovrebo C."/>
            <person name="Racz N."/>
            <person name="Riley R."/>
            <person name="Savchenko A."/>
            <person name="Shiryaev A."/>
            <person name="Soop K."/>
            <person name="Spirin V."/>
            <person name="Szebenyi C."/>
            <person name="Tomsovsky M."/>
            <person name="Tulloss R.E."/>
            <person name="Uehling J."/>
            <person name="Grigoriev I.V."/>
            <person name="Vagvolgyi C."/>
            <person name="Papp T."/>
            <person name="Martin F.M."/>
            <person name="Miettinen O."/>
            <person name="Hibbett D.S."/>
            <person name="Nagy L.G."/>
        </authorList>
    </citation>
    <scope>NUCLEOTIDE SEQUENCE [LARGE SCALE GENOMIC DNA]</scope>
    <source>
        <strain evidence="5 6">CBS 309.79</strain>
    </source>
</reference>
<feature type="compositionally biased region" description="Low complexity" evidence="4">
    <location>
        <begin position="1349"/>
        <end position="1378"/>
    </location>
</feature>
<dbReference type="EMBL" id="ML178871">
    <property type="protein sequence ID" value="TFK95899.1"/>
    <property type="molecule type" value="Genomic_DNA"/>
</dbReference>
<feature type="region of interest" description="Disordered" evidence="4">
    <location>
        <begin position="995"/>
        <end position="1021"/>
    </location>
</feature>
<feature type="region of interest" description="Disordered" evidence="4">
    <location>
        <begin position="125"/>
        <end position="187"/>
    </location>
</feature>
<protein>
    <recommendedName>
        <fullName evidence="7">RNI-like protein</fullName>
    </recommendedName>
</protein>
<dbReference type="InterPro" id="IPR001611">
    <property type="entry name" value="Leu-rich_rpt"/>
</dbReference>
<feature type="compositionally biased region" description="Polar residues" evidence="4">
    <location>
        <begin position="1112"/>
        <end position="1145"/>
    </location>
</feature>
<evidence type="ECO:0000313" key="5">
    <source>
        <dbReference type="EMBL" id="TFK95899.1"/>
    </source>
</evidence>
<feature type="compositionally biased region" description="Pro residues" evidence="4">
    <location>
        <begin position="504"/>
        <end position="519"/>
    </location>
</feature>
<dbReference type="InterPro" id="IPR032675">
    <property type="entry name" value="LRR_dom_sf"/>
</dbReference>
<sequence length="1410" mass="148190">MSMASPSPSSPLPSSSAVTIPIPGKSILKRPPPPQTSIFNLNISRFNISRLLPGSSQAQGAAGATGGGGSGAPNSSFTQVGSSNNAPAQRGAASSTGGASDSPVDEAERPLKRAHFILPHIATVYPISSQNPPSTPTLKEEKRAIEDREKERRRRVVRGNQLSSVSSSSSTPTSTVNRRSLASSESSVLEDEDEELWNVEKVGGFYRECCEGCEEVPDPMIVASMKRMHPGNSRTLDLSGVQLSVLKAGILADVLTIEWGLKKLVCKECDLDEFNLKPLLHSLLITDSITFLSLSSNRKLVTSKDRAAFKLIAAFLTKSTSLQFLDLSQNPLDKRCVELLIGPLSHTAPNSVSTTATSSPEPTANSNLYGLTPTPHAISAKAPPRSPSLTSLRLDDANIRGAGLELLSRVVRTSTLKHISLRHNKIGPQGAVAVALMVRDYPDAVTGGVGLVNGVALSSPTPSSSSFNGSNFSGSGTNSPSSTLSPPGTPLIASPSLSFSSAALPPPVQSGPLPPPPRHPGQAPQATQTTYTPYIPRAKRAAAGQSSAPASAPATPPIRANTMLPAPTHGHPPGSLQARLAAAASGRVAGGGARPAQPQHHPQQHHDQGPSAALLDKVRALDALPRIGSLKTLDLKGNDIRSGVTYIAQVLKRNRTLKVLNLSENKLDVQGLVAIAEALKYNSCLETLDLSKNPIGSPSLQGIQSLRSAFTLNTSLRRLFLSNTQLTSPAALALASFLPTSRSLIHLDLTQNPGIGLDGVKALCEGLRGNWVMRCLDLDVPMGEEVFAGVCREILRICVRNTEEAERSMREKDGLLAGEAGEHAAGSRVKDMLGDGGMRTPSGTWVGQSKGVWMMLEESELAKGVRMGELEADVVKRSRVIITLLNEILFPTSPTTTGAPESSVHPALLPVSANASLVPIAASLAGVSSVFDRLRAPPALVGSPLLSAFSSSSASSSTSSLALSPHHTEMNLPALVEQAREVMEELSRDIELSMMRDSPKPSSMSSSPLTSTAAPNAKSEAGKLEEKLGVYDDLVQVFRKAEERVKEDEEAAAAAARDDGSSTGGEDDRGSPAASGSPAIGGDLVVAPDGSQQSGTRFRPQLTLKGLGVHLNTGQASNIDRNRWNSLGTSPGRTPSPSFAPSESATLHAGPDSSNDTPTPRIDKGKRKAEPLPEPPERVLSPTKALMEEVLSMTSGGSSSDEDDFRDSYVDAEDGADGEDDGKAITEERSKSWVEEEGEVFRKGAVLLGPEEMEGEYAGDDLRKELLDTMVERQPRPRPIDEFGFANMDEEDQMNVTRRERQSSVSSNSSSILTSSQSGPLSPTGSVHSIGSVGPPGSPSKNKAPPRPYVSRSRSSSSLMSLVSGVSLGSGTSSAVASPSLPSQDLGSIGEDVNVLGTDGPGMGRRRTDA</sequence>
<dbReference type="GO" id="GO:0005634">
    <property type="term" value="C:nucleus"/>
    <property type="evidence" value="ECO:0007669"/>
    <property type="project" value="TreeGrafter"/>
</dbReference>
<evidence type="ECO:0000256" key="3">
    <source>
        <dbReference type="ARBA" id="ARBA00022737"/>
    </source>
</evidence>
<dbReference type="GO" id="GO:0005096">
    <property type="term" value="F:GTPase activator activity"/>
    <property type="evidence" value="ECO:0007669"/>
    <property type="project" value="UniProtKB-KW"/>
</dbReference>
<name>A0A5C3Q4D2_9AGAR</name>
<feature type="region of interest" description="Disordered" evidence="4">
    <location>
        <begin position="350"/>
        <end position="389"/>
    </location>
</feature>
<dbReference type="PANTHER" id="PTHR24113">
    <property type="entry name" value="RAN GTPASE-ACTIVATING PROTEIN 1"/>
    <property type="match status" value="1"/>
</dbReference>
<evidence type="ECO:0000313" key="6">
    <source>
        <dbReference type="Proteomes" id="UP000305067"/>
    </source>
</evidence>
<feature type="region of interest" description="Disordered" evidence="4">
    <location>
        <begin position="1266"/>
        <end position="1410"/>
    </location>
</feature>
<feature type="compositionally biased region" description="Low complexity" evidence="4">
    <location>
        <begin position="1"/>
        <end position="17"/>
    </location>
</feature>
<feature type="compositionally biased region" description="Polar residues" evidence="4">
    <location>
        <begin position="73"/>
        <end position="87"/>
    </location>
</feature>
<feature type="compositionally biased region" description="Low complexity" evidence="4">
    <location>
        <begin position="541"/>
        <end position="560"/>
    </location>
</feature>
<feature type="compositionally biased region" description="Acidic residues" evidence="4">
    <location>
        <begin position="1200"/>
        <end position="1220"/>
    </location>
</feature>
<organism evidence="5 6">
    <name type="scientific">Pterulicium gracile</name>
    <dbReference type="NCBI Taxonomy" id="1884261"/>
    <lineage>
        <taxon>Eukaryota</taxon>
        <taxon>Fungi</taxon>
        <taxon>Dikarya</taxon>
        <taxon>Basidiomycota</taxon>
        <taxon>Agaricomycotina</taxon>
        <taxon>Agaricomycetes</taxon>
        <taxon>Agaricomycetidae</taxon>
        <taxon>Agaricales</taxon>
        <taxon>Pleurotineae</taxon>
        <taxon>Pterulaceae</taxon>
        <taxon>Pterulicium</taxon>
    </lineage>
</organism>
<feature type="compositionally biased region" description="Low complexity" evidence="4">
    <location>
        <begin position="1303"/>
        <end position="1335"/>
    </location>
</feature>
<feature type="compositionally biased region" description="Basic and acidic residues" evidence="4">
    <location>
        <begin position="138"/>
        <end position="150"/>
    </location>
</feature>
<dbReference type="PANTHER" id="PTHR24113:SF12">
    <property type="entry name" value="RAN GTPASE-ACTIVATING PROTEIN 1"/>
    <property type="match status" value="1"/>
</dbReference>
<feature type="compositionally biased region" description="Low complexity" evidence="4">
    <location>
        <begin position="163"/>
        <end position="187"/>
    </location>
</feature>
<feature type="compositionally biased region" description="Low complexity" evidence="4">
    <location>
        <begin position="995"/>
        <end position="1011"/>
    </location>
</feature>
<evidence type="ECO:0000256" key="1">
    <source>
        <dbReference type="ARBA" id="ARBA00022468"/>
    </source>
</evidence>
<feature type="region of interest" description="Disordered" evidence="4">
    <location>
        <begin position="56"/>
        <end position="107"/>
    </location>
</feature>
<gene>
    <name evidence="5" type="ORF">BDV98DRAFT_576987</name>
</gene>
<keyword evidence="2" id="KW-0433">Leucine-rich repeat</keyword>
<feature type="region of interest" description="Disordered" evidence="4">
    <location>
        <begin position="459"/>
        <end position="527"/>
    </location>
</feature>
<accession>A0A5C3Q4D2</accession>
<evidence type="ECO:0008006" key="7">
    <source>
        <dbReference type="Google" id="ProtNLM"/>
    </source>
</evidence>
<dbReference type="GO" id="GO:0048471">
    <property type="term" value="C:perinuclear region of cytoplasm"/>
    <property type="evidence" value="ECO:0007669"/>
    <property type="project" value="TreeGrafter"/>
</dbReference>
<dbReference type="GO" id="GO:0005829">
    <property type="term" value="C:cytosol"/>
    <property type="evidence" value="ECO:0007669"/>
    <property type="project" value="TreeGrafter"/>
</dbReference>
<dbReference type="GO" id="GO:0031267">
    <property type="term" value="F:small GTPase binding"/>
    <property type="evidence" value="ECO:0007669"/>
    <property type="project" value="TreeGrafter"/>
</dbReference>
<dbReference type="InterPro" id="IPR027038">
    <property type="entry name" value="RanGap"/>
</dbReference>
<dbReference type="OrthoDB" id="120976at2759"/>
<dbReference type="Gene3D" id="3.80.10.10">
    <property type="entry name" value="Ribonuclease Inhibitor"/>
    <property type="match status" value="3"/>
</dbReference>
<dbReference type="SMART" id="SM00368">
    <property type="entry name" value="LRR_RI"/>
    <property type="match status" value="6"/>
</dbReference>
<feature type="compositionally biased region" description="Low complexity" evidence="4">
    <location>
        <begin position="351"/>
        <end position="364"/>
    </location>
</feature>
<dbReference type="SUPFAM" id="SSF52047">
    <property type="entry name" value="RNI-like"/>
    <property type="match status" value="1"/>
</dbReference>
<keyword evidence="6" id="KW-1185">Reference proteome</keyword>
<feature type="compositionally biased region" description="Low complexity" evidence="4">
    <location>
        <begin position="91"/>
        <end position="100"/>
    </location>
</feature>
<dbReference type="Proteomes" id="UP000305067">
    <property type="component" value="Unassembled WGS sequence"/>
</dbReference>
<feature type="compositionally biased region" description="Basic and acidic residues" evidence="4">
    <location>
        <begin position="1056"/>
        <end position="1070"/>
    </location>
</feature>
<feature type="compositionally biased region" description="Basic and acidic residues" evidence="4">
    <location>
        <begin position="1168"/>
        <end position="1177"/>
    </location>
</feature>
<dbReference type="Pfam" id="PF13516">
    <property type="entry name" value="LRR_6"/>
    <property type="match status" value="4"/>
</dbReference>
<feature type="region of interest" description="Disordered" evidence="4">
    <location>
        <begin position="539"/>
        <end position="610"/>
    </location>
</feature>
<feature type="region of interest" description="Disordered" evidence="4">
    <location>
        <begin position="1"/>
        <end position="39"/>
    </location>
</feature>
<feature type="compositionally biased region" description="Low complexity" evidence="4">
    <location>
        <begin position="573"/>
        <end position="587"/>
    </location>
</feature>
<dbReference type="GO" id="GO:0006913">
    <property type="term" value="P:nucleocytoplasmic transport"/>
    <property type="evidence" value="ECO:0007669"/>
    <property type="project" value="TreeGrafter"/>
</dbReference>
<feature type="compositionally biased region" description="Low complexity" evidence="4">
    <location>
        <begin position="459"/>
        <end position="503"/>
    </location>
</feature>
<feature type="compositionally biased region" description="Basic and acidic residues" evidence="4">
    <location>
        <begin position="1221"/>
        <end position="1232"/>
    </location>
</feature>
<evidence type="ECO:0000256" key="4">
    <source>
        <dbReference type="SAM" id="MobiDB-lite"/>
    </source>
</evidence>
<evidence type="ECO:0000256" key="2">
    <source>
        <dbReference type="ARBA" id="ARBA00022614"/>
    </source>
</evidence>
<proteinExistence type="predicted"/>
<feature type="region of interest" description="Disordered" evidence="4">
    <location>
        <begin position="1044"/>
        <end position="1232"/>
    </location>
</feature>